<dbReference type="Gene3D" id="2.60.420.10">
    <property type="entry name" value="Maltose phosphorylase, domain 3"/>
    <property type="match status" value="1"/>
</dbReference>
<dbReference type="Pfam" id="PF05592">
    <property type="entry name" value="Bac_rhamnosid"/>
    <property type="match status" value="1"/>
</dbReference>
<dbReference type="PANTHER" id="PTHR33307">
    <property type="entry name" value="ALPHA-RHAMNOSIDASE (EUROFUNG)"/>
    <property type="match status" value="1"/>
</dbReference>
<dbReference type="InterPro" id="IPR013783">
    <property type="entry name" value="Ig-like_fold"/>
</dbReference>
<feature type="domain" description="Alpha-L-rhamnosidase concanavalin-like" evidence="4">
    <location>
        <begin position="321"/>
        <end position="417"/>
    </location>
</feature>
<dbReference type="InterPro" id="IPR013737">
    <property type="entry name" value="Bac_rhamnosid_N"/>
</dbReference>
<evidence type="ECO:0000259" key="4">
    <source>
        <dbReference type="Pfam" id="PF05592"/>
    </source>
</evidence>
<feature type="domain" description="Alpha-L-rhamnosidase C-terminal" evidence="7">
    <location>
        <begin position="789"/>
        <end position="861"/>
    </location>
</feature>
<keyword evidence="9" id="KW-1185">Reference proteome</keyword>
<evidence type="ECO:0000256" key="2">
    <source>
        <dbReference type="ARBA" id="ARBA00012652"/>
    </source>
</evidence>
<dbReference type="InterPro" id="IPR035398">
    <property type="entry name" value="Bac_rhamnosid_C"/>
</dbReference>
<dbReference type="GO" id="GO:0030596">
    <property type="term" value="F:alpha-L-rhamnosidase activity"/>
    <property type="evidence" value="ECO:0007669"/>
    <property type="project" value="UniProtKB-EC"/>
</dbReference>
<dbReference type="OrthoDB" id="10036721at2759"/>
<dbReference type="Pfam" id="PF17390">
    <property type="entry name" value="Bac_rhamnosid_C"/>
    <property type="match status" value="1"/>
</dbReference>
<comment type="catalytic activity">
    <reaction evidence="1">
        <text>Hydrolysis of terminal non-reducing alpha-L-rhamnose residues in alpha-L-rhamnosides.</text>
        <dbReference type="EC" id="3.2.1.40"/>
    </reaction>
</comment>
<keyword evidence="3" id="KW-0378">Hydrolase</keyword>
<evidence type="ECO:0000313" key="9">
    <source>
        <dbReference type="Proteomes" id="UP000761534"/>
    </source>
</evidence>
<evidence type="ECO:0000259" key="7">
    <source>
        <dbReference type="Pfam" id="PF17390"/>
    </source>
</evidence>
<dbReference type="InterPro" id="IPR008902">
    <property type="entry name" value="Rhamnosid_concanavalin"/>
</dbReference>
<dbReference type="VEuPathDB" id="FungiDB:TRICI_000718"/>
<evidence type="ECO:0000256" key="3">
    <source>
        <dbReference type="ARBA" id="ARBA00022801"/>
    </source>
</evidence>
<feature type="domain" description="Alpha-L-rhamnosidase six-hairpin glycosidase" evidence="6">
    <location>
        <begin position="426"/>
        <end position="787"/>
    </location>
</feature>
<reference evidence="8" key="1">
    <citation type="journal article" date="2019" name="G3 (Bethesda)">
        <title>Genome Assemblies of Two Rare Opportunistic Yeast Pathogens: Diutina rugosa (syn. Candida rugosa) and Trichomonascus ciferrii (syn. Candida ciferrii).</title>
        <authorList>
            <person name="Mixao V."/>
            <person name="Saus E."/>
            <person name="Hansen A.P."/>
            <person name="Lass-Florl C."/>
            <person name="Gabaldon T."/>
        </authorList>
    </citation>
    <scope>NUCLEOTIDE SEQUENCE</scope>
    <source>
        <strain evidence="8">CBS 4856</strain>
    </source>
</reference>
<dbReference type="AlphaFoldDB" id="A0A642VAI1"/>
<dbReference type="InterPro" id="IPR035396">
    <property type="entry name" value="Bac_rhamnosid6H"/>
</dbReference>
<dbReference type="InterPro" id="IPR016007">
    <property type="entry name" value="Alpha_rhamnosid"/>
</dbReference>
<proteinExistence type="predicted"/>
<evidence type="ECO:0000259" key="6">
    <source>
        <dbReference type="Pfam" id="PF17389"/>
    </source>
</evidence>
<dbReference type="Gene3D" id="2.60.120.260">
    <property type="entry name" value="Galactose-binding domain-like"/>
    <property type="match status" value="2"/>
</dbReference>
<organism evidence="8 9">
    <name type="scientific">Trichomonascus ciferrii</name>
    <dbReference type="NCBI Taxonomy" id="44093"/>
    <lineage>
        <taxon>Eukaryota</taxon>
        <taxon>Fungi</taxon>
        <taxon>Dikarya</taxon>
        <taxon>Ascomycota</taxon>
        <taxon>Saccharomycotina</taxon>
        <taxon>Dipodascomycetes</taxon>
        <taxon>Dipodascales</taxon>
        <taxon>Trichomonascaceae</taxon>
        <taxon>Trichomonascus</taxon>
        <taxon>Trichomonascus ciferrii complex</taxon>
    </lineage>
</organism>
<dbReference type="EC" id="3.2.1.40" evidence="2"/>
<dbReference type="InterPro" id="IPR012341">
    <property type="entry name" value="6hp_glycosidase-like_sf"/>
</dbReference>
<dbReference type="GO" id="GO:0005975">
    <property type="term" value="P:carbohydrate metabolic process"/>
    <property type="evidence" value="ECO:0007669"/>
    <property type="project" value="InterPro"/>
</dbReference>
<evidence type="ECO:0000256" key="1">
    <source>
        <dbReference type="ARBA" id="ARBA00001445"/>
    </source>
</evidence>
<protein>
    <recommendedName>
        <fullName evidence="2">alpha-L-rhamnosidase</fullName>
        <ecNumber evidence="2">3.2.1.40</ecNumber>
    </recommendedName>
</protein>
<dbReference type="SUPFAM" id="SSF48208">
    <property type="entry name" value="Six-hairpin glycosidases"/>
    <property type="match status" value="1"/>
</dbReference>
<dbReference type="Pfam" id="PF08531">
    <property type="entry name" value="Bac_rhamnosid_N"/>
    <property type="match status" value="1"/>
</dbReference>
<dbReference type="Proteomes" id="UP000761534">
    <property type="component" value="Unassembled WGS sequence"/>
</dbReference>
<sequence length="871" mass="97109">MVRVYSILVEYHQGGDVIGIGECTPRLSWKVDAGESKGWRQKAYELKIKSDGGDELYNGVVESTESAFIEWPAEPLKSRERVHVSVRVQGAEDDNWSAWSAPVLIEMGLLDNSEFDASFIGKDEPTDLREALFRKQFQVKGSIARARLYSSARGVYEVEINGRIVGKDALSPGWTSYNHRIVQRTDDIGELLASGENAVGIRLANGWYSGRLGFEGGVTNVYGDVDMAVAQLEITYTDGSVVKVGTDESWQWTHGPILTASLYDGEKYDATQEIPKWSCVDCSTSGWRKVKTYPINVPVTPPVAPPIRCTEVLRPKEIFKSASGKTVVDFGQNFTGVVHMRKTKAPKGHKVTIYHAEVMEDGELGTRPLRDAKCKDEYVFKGDDEGESWTPRFTYHGFRYIQVDNWPGELTLESLCAGLYNTDFSKTGWFECSNKLLNRLHENVCWSMRSNFTSVPTDCPQRDERLGWTGDIQLFGPTANYLYQCQGLLKNWLIDLADEQSDFGTPPVVCPTPLHKYENFWGNRPVAAWQDATVLVPWHVYQQTGDKEILRAQYKSMSGWLEQIPRDMKGEFWDPSVLQLGDWLDPDTPPDNPGKSKTDADMAANAYLVQSTEIVAQTAKLLNYPEDAEKYAKQTQTLRRRFAHEYITPAGRTISQSQTAYALVITMGLLDGENGSLWKPCSPEKLKVAGDMLAKIVKQDACQIGTGFLGTPIICDALVLTGHTDLAYKMLLNEKNPSWLYPVTMGATTTWERWDSILPNGKINPGEMTSFNHYAFGAVANWMHHAIAGVQPTAPGWKHVLIKPLLGGEITHASTTHDSIYGKISSSWKIENSAFSISISIPPNVTAVVHLPDNTTHDIGSGNHSYNVHLP</sequence>
<dbReference type="Gene3D" id="1.50.10.10">
    <property type="match status" value="1"/>
</dbReference>
<feature type="domain" description="Bacterial alpha-L-rhamnosidase N-terminal" evidence="5">
    <location>
        <begin position="142"/>
        <end position="311"/>
    </location>
</feature>
<dbReference type="PANTHER" id="PTHR33307:SF6">
    <property type="entry name" value="ALPHA-RHAMNOSIDASE (EUROFUNG)-RELATED"/>
    <property type="match status" value="1"/>
</dbReference>
<comment type="caution">
    <text evidence="8">The sequence shown here is derived from an EMBL/GenBank/DDBJ whole genome shotgun (WGS) entry which is preliminary data.</text>
</comment>
<evidence type="ECO:0000313" key="8">
    <source>
        <dbReference type="EMBL" id="KAA8917122.1"/>
    </source>
</evidence>
<dbReference type="Gene3D" id="2.60.40.10">
    <property type="entry name" value="Immunoglobulins"/>
    <property type="match status" value="1"/>
</dbReference>
<dbReference type="PIRSF" id="PIRSF010631">
    <property type="entry name" value="A-rhamnsds"/>
    <property type="match status" value="1"/>
</dbReference>
<dbReference type="InterPro" id="IPR008928">
    <property type="entry name" value="6-hairpin_glycosidase_sf"/>
</dbReference>
<gene>
    <name evidence="8" type="ORF">TRICI_000718</name>
</gene>
<accession>A0A642VAI1</accession>
<name>A0A642VAI1_9ASCO</name>
<dbReference type="Pfam" id="PF17389">
    <property type="entry name" value="Bac_rhamnosid6H"/>
    <property type="match status" value="1"/>
</dbReference>
<evidence type="ECO:0000259" key="5">
    <source>
        <dbReference type="Pfam" id="PF08531"/>
    </source>
</evidence>
<dbReference type="EMBL" id="SWFS01000064">
    <property type="protein sequence ID" value="KAA8917122.1"/>
    <property type="molecule type" value="Genomic_DNA"/>
</dbReference>
<dbReference type="Pfam" id="PF25788">
    <property type="entry name" value="Ig_Rha78A_N"/>
    <property type="match status" value="1"/>
</dbReference>